<evidence type="ECO:0000256" key="2">
    <source>
        <dbReference type="ARBA" id="ARBA00022603"/>
    </source>
</evidence>
<reference evidence="13 14" key="1">
    <citation type="journal article" date="2012" name="Stand. Genomic Sci.">
        <title>Complete genome sequence of the melanogenic marine bacterium Marinomonas mediterranea type strain (MMB-1(T)).</title>
        <authorList>
            <person name="Lucas-Elio P."/>
            <person name="Goodwin L."/>
            <person name="Woyke T."/>
            <person name="Pitluck S."/>
            <person name="Nolan M."/>
            <person name="Kyrpides N.C."/>
            <person name="Detter J.C."/>
            <person name="Copeland A."/>
            <person name="Teshima H."/>
            <person name="Bruce D."/>
            <person name="Detter C."/>
            <person name="Tapia R."/>
            <person name="Han S."/>
            <person name="Land M.L."/>
            <person name="Ivanova N."/>
            <person name="Mikhailova N."/>
            <person name="Johnston A.W."/>
            <person name="Sanchez-Amat A."/>
        </authorList>
    </citation>
    <scope>NUCLEOTIDE SEQUENCE [LARGE SCALE GENOMIC DNA]</scope>
    <source>
        <strain evidence="14">ATCC 700492 / JCM 21426 / NBRC 103028 / MMB-1</strain>
    </source>
</reference>
<feature type="domain" description="MnmC-like methyltransferase" evidence="12">
    <location>
        <begin position="117"/>
        <end position="235"/>
    </location>
</feature>
<dbReference type="RefSeq" id="WP_013662128.1">
    <property type="nucleotide sequence ID" value="NC_015276.1"/>
</dbReference>
<keyword evidence="5 10" id="KW-0949">S-adenosyl-L-methionine</keyword>
<dbReference type="InterPro" id="IPR017610">
    <property type="entry name" value="tRNA_S-uridine_synth_MnmC_C"/>
</dbReference>
<keyword evidence="1 10" id="KW-0963">Cytoplasm</keyword>
<dbReference type="GO" id="GO:0032259">
    <property type="term" value="P:methylation"/>
    <property type="evidence" value="ECO:0007669"/>
    <property type="project" value="UniProtKB-KW"/>
</dbReference>
<feature type="region of interest" description="tRNA (mnm(5)s(2)U34)-methyltransferase" evidence="10">
    <location>
        <begin position="1"/>
        <end position="238"/>
    </location>
</feature>
<keyword evidence="7 10" id="KW-0274">FAD</keyword>
<evidence type="ECO:0000256" key="8">
    <source>
        <dbReference type="ARBA" id="ARBA00023002"/>
    </source>
</evidence>
<keyword evidence="9 10" id="KW-0511">Multifunctional enzyme</keyword>
<dbReference type="GO" id="GO:0005737">
    <property type="term" value="C:cytoplasm"/>
    <property type="evidence" value="ECO:0007669"/>
    <property type="project" value="UniProtKB-SubCell"/>
</dbReference>
<sequence length="673" mass="75582">MLNNYRLEAPALHWGPDGVPRSNEFDDVYFDKEAGLEESKYVFLQHNDLEQRFRTLKAGQTFSIAETGFGTGLNFLCALQLFNQVAPQNAKLHFVSVEKFPLDKTALKKALESWHSLRSESAALIKDYPELCAGLHHMDFIGDNVSLSLYFGEASKGFSSLNGKIDAWFLDGFAPSKNPEMWSDELFSQIQRLSYNKTSFATFTAAGIVRRGLKSHGFNVQKVKGFGHKREMAIGHFIENKSTAVESKKPWFHIRSDIKNQPLVEKPLPKKALIVGAGIAGATTARALAEQGIEVQVWESSDRIASGASGNIQGMLYPKLANQDTPANRYYLASYLYANRYYHHYQKRDTNPDSKDIWWSQCGLQQEPKNSQESDKLTQILEKQLYPDDIVKRGAEKGLFLPLSGWIKPAEACHCLLSHDRIHISLNRPLKKLHKENKTEPTFEAFDTNNSEKFDYVVICTANNHDMLDQWLPLQTKAIRGQVTHAPLEALKPAFPESTFDQSLSFDSVICGQGYVSPQLSKHLNFGATYDLKNNDSLVREEDHIKNLEKLSHLINIDPKKVDISKLTGRAALRCTVPDYCPIIGPVMDKNYLTSAFAPLSKNAKWETEDNTEFVEGLFVNIGHGSRGLVSAPLSARYLTSLIIGQIAPIEQTCVDALHPSRFTVRALKRGDL</sequence>
<keyword evidence="3 10" id="KW-0285">Flavoprotein</keyword>
<organism evidence="13 14">
    <name type="scientific">Marinomonas mediterranea (strain ATCC 700492 / JCM 21426 / NBRC 103028 / MMB-1)</name>
    <dbReference type="NCBI Taxonomy" id="717774"/>
    <lineage>
        <taxon>Bacteria</taxon>
        <taxon>Pseudomonadati</taxon>
        <taxon>Pseudomonadota</taxon>
        <taxon>Gammaproteobacteria</taxon>
        <taxon>Oceanospirillales</taxon>
        <taxon>Oceanospirillaceae</taxon>
        <taxon>Marinomonas</taxon>
    </lineage>
</organism>
<evidence type="ECO:0000259" key="11">
    <source>
        <dbReference type="Pfam" id="PF01266"/>
    </source>
</evidence>
<dbReference type="Pfam" id="PF05430">
    <property type="entry name" value="Methyltransf_30"/>
    <property type="match status" value="1"/>
</dbReference>
<dbReference type="InterPro" id="IPR029063">
    <property type="entry name" value="SAM-dependent_MTases_sf"/>
</dbReference>
<evidence type="ECO:0000256" key="4">
    <source>
        <dbReference type="ARBA" id="ARBA00022679"/>
    </source>
</evidence>
<evidence type="ECO:0000313" key="13">
    <source>
        <dbReference type="EMBL" id="ADZ92225.1"/>
    </source>
</evidence>
<keyword evidence="6 10" id="KW-0819">tRNA processing</keyword>
<dbReference type="GO" id="GO:0050660">
    <property type="term" value="F:flavin adenine dinucleotide binding"/>
    <property type="evidence" value="ECO:0007669"/>
    <property type="project" value="UniProtKB-UniRule"/>
</dbReference>
<dbReference type="GO" id="GO:0004808">
    <property type="term" value="F:tRNA (5-methylaminomethyl-2-thiouridylate)(34)-methyltransferase activity"/>
    <property type="evidence" value="ECO:0007669"/>
    <property type="project" value="UniProtKB-EC"/>
</dbReference>
<dbReference type="EMBL" id="CP002583">
    <property type="protein sequence ID" value="ADZ92225.1"/>
    <property type="molecule type" value="Genomic_DNA"/>
</dbReference>
<gene>
    <name evidence="10" type="primary">mnmC</name>
    <name evidence="13" type="ordered locus">Marme_3004</name>
</gene>
<keyword evidence="14" id="KW-1185">Reference proteome</keyword>
<keyword evidence="8 10" id="KW-0560">Oxidoreductase</keyword>
<evidence type="ECO:0000313" key="14">
    <source>
        <dbReference type="Proteomes" id="UP000001062"/>
    </source>
</evidence>
<dbReference type="Pfam" id="PF01266">
    <property type="entry name" value="DAO"/>
    <property type="match status" value="1"/>
</dbReference>
<comment type="similarity">
    <text evidence="10">In the C-terminal section; belongs to the DAO family.</text>
</comment>
<dbReference type="PANTHER" id="PTHR13847">
    <property type="entry name" value="SARCOSINE DEHYDROGENASE-RELATED"/>
    <property type="match status" value="1"/>
</dbReference>
<dbReference type="InterPro" id="IPR036188">
    <property type="entry name" value="FAD/NAD-bd_sf"/>
</dbReference>
<dbReference type="PANTHER" id="PTHR13847:SF283">
    <property type="entry name" value="TRNA 5-METHYLAMINOMETHYL-2-THIOURIDINE BIOSYNTHESIS BIFUNCTIONAL PROTEIN MNMC"/>
    <property type="match status" value="1"/>
</dbReference>
<comment type="cofactor">
    <cofactor evidence="10">
        <name>FAD</name>
        <dbReference type="ChEBI" id="CHEBI:57692"/>
    </cofactor>
</comment>
<keyword evidence="4 10" id="KW-0808">Transferase</keyword>
<dbReference type="AlphaFoldDB" id="F2K1J5"/>
<proteinExistence type="inferred from homology"/>
<dbReference type="Proteomes" id="UP000001062">
    <property type="component" value="Chromosome"/>
</dbReference>
<name>F2K1J5_MARM1</name>
<evidence type="ECO:0000256" key="9">
    <source>
        <dbReference type="ARBA" id="ARBA00023268"/>
    </source>
</evidence>
<feature type="domain" description="FAD dependent oxidoreductase" evidence="11">
    <location>
        <begin position="272"/>
        <end position="642"/>
    </location>
</feature>
<dbReference type="Gene3D" id="3.40.50.150">
    <property type="entry name" value="Vaccinia Virus protein VP39"/>
    <property type="match status" value="1"/>
</dbReference>
<dbReference type="NCBIfam" id="NF002481">
    <property type="entry name" value="PRK01747.1-2"/>
    <property type="match status" value="1"/>
</dbReference>
<evidence type="ECO:0000256" key="6">
    <source>
        <dbReference type="ARBA" id="ARBA00022694"/>
    </source>
</evidence>
<protein>
    <recommendedName>
        <fullName evidence="10">tRNA 5-methylaminomethyl-2-thiouridine biosynthesis bifunctional protein MnmC</fullName>
        <shortName evidence="10">tRNA mnm(5)s(2)U biosynthesis bifunctional protein</shortName>
    </recommendedName>
    <domain>
        <recommendedName>
            <fullName evidence="10">tRNA (mnm(5)s(2)U34)-methyltransferase</fullName>
            <ecNumber evidence="10">2.1.1.61</ecNumber>
        </recommendedName>
    </domain>
    <domain>
        <recommendedName>
            <fullName evidence="10">FAD-dependent cmnm(5)s(2)U34 oxidoreductase</fullName>
            <ecNumber evidence="10">1.5.-.-</ecNumber>
        </recommendedName>
    </domain>
</protein>
<dbReference type="STRING" id="717774.Marme_3004"/>
<dbReference type="HOGENOM" id="CLU_022427_1_0_6"/>
<comment type="similarity">
    <text evidence="10">In the N-terminal section; belongs to the methyltransferase superfamily. tRNA (mnm(5)s(2)U34)-methyltransferase family.</text>
</comment>
<keyword evidence="2 10" id="KW-0489">Methyltransferase</keyword>
<evidence type="ECO:0000256" key="10">
    <source>
        <dbReference type="HAMAP-Rule" id="MF_01102"/>
    </source>
</evidence>
<dbReference type="InterPro" id="IPR047785">
    <property type="entry name" value="tRNA_MNMC2"/>
</dbReference>
<dbReference type="InterPro" id="IPR008471">
    <property type="entry name" value="MnmC-like_methylTransf"/>
</dbReference>
<comment type="subcellular location">
    <subcellularLocation>
        <location evidence="10">Cytoplasm</location>
    </subcellularLocation>
</comment>
<dbReference type="HAMAP" id="MF_01102">
    <property type="entry name" value="MnmC"/>
    <property type="match status" value="1"/>
</dbReference>
<dbReference type="KEGG" id="mme:Marme_3004"/>
<dbReference type="Gene3D" id="3.30.9.10">
    <property type="entry name" value="D-Amino Acid Oxidase, subunit A, domain 2"/>
    <property type="match status" value="1"/>
</dbReference>
<dbReference type="OrthoDB" id="9786494at2"/>
<evidence type="ECO:0000256" key="3">
    <source>
        <dbReference type="ARBA" id="ARBA00022630"/>
    </source>
</evidence>
<dbReference type="EC" id="2.1.1.61" evidence="10"/>
<dbReference type="InterPro" id="IPR023032">
    <property type="entry name" value="tRNA_MAMT_biosynth_bifunc_MnmC"/>
</dbReference>
<dbReference type="NCBIfam" id="TIGR03197">
    <property type="entry name" value="MnmC_Cterm"/>
    <property type="match status" value="1"/>
</dbReference>
<dbReference type="eggNOG" id="COG0665">
    <property type="taxonomic scope" value="Bacteria"/>
</dbReference>
<dbReference type="GO" id="GO:0016645">
    <property type="term" value="F:oxidoreductase activity, acting on the CH-NH group of donors"/>
    <property type="evidence" value="ECO:0007669"/>
    <property type="project" value="InterPro"/>
</dbReference>
<dbReference type="PATRIC" id="fig|717774.3.peg.3094"/>
<accession>F2K1J5</accession>
<dbReference type="SUPFAM" id="SSF51905">
    <property type="entry name" value="FAD/NAD(P)-binding domain"/>
    <property type="match status" value="1"/>
</dbReference>
<dbReference type="eggNOG" id="COG4121">
    <property type="taxonomic scope" value="Bacteria"/>
</dbReference>
<evidence type="ECO:0000259" key="12">
    <source>
        <dbReference type="Pfam" id="PF05430"/>
    </source>
</evidence>
<dbReference type="GO" id="GO:0002097">
    <property type="term" value="P:tRNA wobble base modification"/>
    <property type="evidence" value="ECO:0007669"/>
    <property type="project" value="UniProtKB-UniRule"/>
</dbReference>
<evidence type="ECO:0000256" key="7">
    <source>
        <dbReference type="ARBA" id="ARBA00022827"/>
    </source>
</evidence>
<dbReference type="EC" id="1.5.-.-" evidence="10"/>
<comment type="catalytic activity">
    <reaction evidence="10">
        <text>5-aminomethyl-2-thiouridine(34) in tRNA + S-adenosyl-L-methionine = 5-methylaminomethyl-2-thiouridine(34) in tRNA + S-adenosyl-L-homocysteine + H(+)</text>
        <dbReference type="Rhea" id="RHEA:19569"/>
        <dbReference type="Rhea" id="RHEA-COMP:10195"/>
        <dbReference type="Rhea" id="RHEA-COMP:10197"/>
        <dbReference type="ChEBI" id="CHEBI:15378"/>
        <dbReference type="ChEBI" id="CHEBI:57856"/>
        <dbReference type="ChEBI" id="CHEBI:59789"/>
        <dbReference type="ChEBI" id="CHEBI:74454"/>
        <dbReference type="ChEBI" id="CHEBI:74455"/>
        <dbReference type="EC" id="2.1.1.61"/>
    </reaction>
</comment>
<dbReference type="InterPro" id="IPR006076">
    <property type="entry name" value="FAD-dep_OxRdtase"/>
</dbReference>
<dbReference type="Gene3D" id="3.50.50.60">
    <property type="entry name" value="FAD/NAD(P)-binding domain"/>
    <property type="match status" value="1"/>
</dbReference>
<evidence type="ECO:0000256" key="5">
    <source>
        <dbReference type="ARBA" id="ARBA00022691"/>
    </source>
</evidence>
<feature type="region of interest" description="FAD-dependent cmnm(5)s(2)U34 oxidoreductase" evidence="10">
    <location>
        <begin position="275"/>
        <end position="673"/>
    </location>
</feature>
<evidence type="ECO:0000256" key="1">
    <source>
        <dbReference type="ARBA" id="ARBA00022490"/>
    </source>
</evidence>
<comment type="function">
    <text evidence="10">Catalyzes the last two steps in the biosynthesis of 5-methylaminomethyl-2-thiouridine (mnm(5)s(2)U) at the wobble position (U34) in tRNA. Catalyzes the FAD-dependent demodification of cmnm(5)s(2)U34 to nm(5)s(2)U34, followed by the transfer of a methyl group from S-adenosyl-L-methionine to nm(5)s(2)U34, to form mnm(5)s(2)U34.</text>
</comment>
<dbReference type="NCBIfam" id="NF033855">
    <property type="entry name" value="tRNA_MNMC2"/>
    <property type="match status" value="1"/>
</dbReference>